<evidence type="ECO:0000256" key="1">
    <source>
        <dbReference type="SAM" id="MobiDB-lite"/>
    </source>
</evidence>
<feature type="non-terminal residue" evidence="2">
    <location>
        <position position="78"/>
    </location>
</feature>
<dbReference type="Proteomes" id="UP000265520">
    <property type="component" value="Unassembled WGS sequence"/>
</dbReference>
<dbReference type="EMBL" id="LXQA010115367">
    <property type="protein sequence ID" value="MCI19558.1"/>
    <property type="molecule type" value="Genomic_DNA"/>
</dbReference>
<feature type="compositionally biased region" description="Basic and acidic residues" evidence="1">
    <location>
        <begin position="7"/>
        <end position="21"/>
    </location>
</feature>
<reference evidence="2 3" key="1">
    <citation type="journal article" date="2018" name="Front. Plant Sci.">
        <title>Red Clover (Trifolium pratense) and Zigzag Clover (T. medium) - A Picture of Genomic Similarities and Differences.</title>
        <authorList>
            <person name="Dluhosova J."/>
            <person name="Istvanek J."/>
            <person name="Nedelnik J."/>
            <person name="Repkova J."/>
        </authorList>
    </citation>
    <scope>NUCLEOTIDE SEQUENCE [LARGE SCALE GENOMIC DNA]</scope>
    <source>
        <strain evidence="3">cv. 10/8</strain>
        <tissue evidence="2">Leaf</tissue>
    </source>
</reference>
<keyword evidence="3" id="KW-1185">Reference proteome</keyword>
<feature type="compositionally biased region" description="Polar residues" evidence="1">
    <location>
        <begin position="28"/>
        <end position="44"/>
    </location>
</feature>
<feature type="region of interest" description="Disordered" evidence="1">
    <location>
        <begin position="1"/>
        <end position="78"/>
    </location>
</feature>
<accession>A0A392Q610</accession>
<name>A0A392Q610_9FABA</name>
<organism evidence="2 3">
    <name type="scientific">Trifolium medium</name>
    <dbReference type="NCBI Taxonomy" id="97028"/>
    <lineage>
        <taxon>Eukaryota</taxon>
        <taxon>Viridiplantae</taxon>
        <taxon>Streptophyta</taxon>
        <taxon>Embryophyta</taxon>
        <taxon>Tracheophyta</taxon>
        <taxon>Spermatophyta</taxon>
        <taxon>Magnoliopsida</taxon>
        <taxon>eudicotyledons</taxon>
        <taxon>Gunneridae</taxon>
        <taxon>Pentapetalae</taxon>
        <taxon>rosids</taxon>
        <taxon>fabids</taxon>
        <taxon>Fabales</taxon>
        <taxon>Fabaceae</taxon>
        <taxon>Papilionoideae</taxon>
        <taxon>50 kb inversion clade</taxon>
        <taxon>NPAAA clade</taxon>
        <taxon>Hologalegina</taxon>
        <taxon>IRL clade</taxon>
        <taxon>Trifolieae</taxon>
        <taxon>Trifolium</taxon>
    </lineage>
</organism>
<feature type="compositionally biased region" description="Basic residues" evidence="1">
    <location>
        <begin position="51"/>
        <end position="61"/>
    </location>
</feature>
<protein>
    <submittedName>
        <fullName evidence="2">Uncharacterized protein</fullName>
    </submittedName>
</protein>
<evidence type="ECO:0000313" key="3">
    <source>
        <dbReference type="Proteomes" id="UP000265520"/>
    </source>
</evidence>
<evidence type="ECO:0000313" key="2">
    <source>
        <dbReference type="EMBL" id="MCI19558.1"/>
    </source>
</evidence>
<proteinExistence type="predicted"/>
<dbReference type="AlphaFoldDB" id="A0A392Q610"/>
<sequence>MHHHSKITPESKSTRKTEQYRLRGKIGQESTKVNPDPNTLRVAQTTCARRATTRRKFRKTGQRCASRQHQLRVAQTPE</sequence>
<comment type="caution">
    <text evidence="2">The sequence shown here is derived from an EMBL/GenBank/DDBJ whole genome shotgun (WGS) entry which is preliminary data.</text>
</comment>